<feature type="disulfide bond" evidence="6">
    <location>
        <begin position="388"/>
        <end position="391"/>
    </location>
</feature>
<reference evidence="6" key="2">
    <citation type="journal article" date="2011" name="J. Biol. Chem.">
        <title>Crystal structure of HydF scaffold protein provides insights into [FeFe]-hydrogenase maturation.</title>
        <authorList>
            <person name="Cendron L."/>
            <person name="Berto P."/>
            <person name="D'Adamo S."/>
            <person name="Vallese F."/>
            <person name="Govoni C."/>
            <person name="Posewitz M.C."/>
            <person name="Giacometti G.M."/>
            <person name="Costantini P."/>
            <person name="Zanotti G."/>
        </authorList>
    </citation>
    <scope>X-RAY CRYSTALLOGRAPHY (2.99 ANGSTROMS) OF 37-433</scope>
    <scope>DISULFIDE BONDS</scope>
</reference>
<dbReference type="GO" id="GO:0005737">
    <property type="term" value="C:cytoplasm"/>
    <property type="evidence" value="ECO:0007669"/>
    <property type="project" value="TreeGrafter"/>
</dbReference>
<dbReference type="EvolutionaryTrace" id="B9KBK7"/>
<name>B9KBK7_THENN</name>
<gene>
    <name evidence="4" type="ordered locus">CTN_0227</name>
</gene>
<dbReference type="InterPro" id="IPR006073">
    <property type="entry name" value="GTP-bd"/>
</dbReference>
<dbReference type="KEGG" id="tna:CTN_0227"/>
<sequence>MESPIPPEVEGIRHRGGGEHPFGCAKGIFLYRGDSVRLPDAGFRRYIVVAGRRNVGKSSFMNALVGQNVSIVSDYAGTTTDPVYKSMELHPIGPVTLVDTPGLDDVGELGRLRVEKARRVFYRADCGILVTDSAPTPYEDDVVNLFKEMEIPFVVVVNKIDVLGEKAEELKGLYESRYEAKVLLVSALQKKGFDDIGKTISEILPGDEEIPYLGDLIDGGDLVILVVPIDLGAPKGRLIMPQVHAIREALDREAIALVVKERELRYVMENIGMKPKLVITDSQVVMKVASDVPEDVELTTFSIVESRYRGDLAYFVESVRKIEELEDGDTVVIMEGCTHRPLTEDIGRVKIPRWLVNHTGAQLNFKVIAGKDFPDLEEIENAKLIIHCGGCILNRSAMMRRVRMAKRLGIPMTNYGVTISYLHGVLERAIRPFREEVRV</sequence>
<dbReference type="PDBsum" id="3QQ5"/>
<dbReference type="FunFam" id="3.40.50.11410:FF:000001">
    <property type="entry name" value="Hydrogenase maturation GTPase HydF"/>
    <property type="match status" value="1"/>
</dbReference>
<evidence type="ECO:0000259" key="2">
    <source>
        <dbReference type="Pfam" id="PF18128"/>
    </source>
</evidence>
<dbReference type="PDB" id="3QQ5">
    <property type="method" value="X-ray"/>
    <property type="resolution" value="2.99 A"/>
    <property type="chains" value="A=37-433"/>
</dbReference>
<dbReference type="InterPro" id="IPR023873">
    <property type="entry name" value="FeFe-hyd_GTPase_HydF"/>
</dbReference>
<dbReference type="AlphaFoldDB" id="B9KBK7"/>
<reference evidence="4 5" key="1">
    <citation type="journal article" date="2009" name="Biosci. Biotechnol. Biochem.">
        <title>WeGAS: a web-based microbial genome annotation system.</title>
        <authorList>
            <person name="Lee D."/>
            <person name="Seo H."/>
            <person name="Park C."/>
            <person name="Park K."/>
        </authorList>
    </citation>
    <scope>NUCLEOTIDE SEQUENCE [LARGE SCALE GENOMIC DNA]</scope>
    <source>
        <strain evidence="5">ATCC 49049 / DSM 4359 / NBRC 107923 / NS-E</strain>
    </source>
</reference>
<evidence type="ECO:0000313" key="4">
    <source>
        <dbReference type="EMBL" id="ACM22403.1"/>
    </source>
</evidence>
<dbReference type="Pfam" id="PF01926">
    <property type="entry name" value="MMR_HSR1"/>
    <property type="match status" value="1"/>
</dbReference>
<dbReference type="PANTHER" id="PTHR42714">
    <property type="entry name" value="TRNA MODIFICATION GTPASE GTPBP3"/>
    <property type="match status" value="1"/>
</dbReference>
<accession>B9KBK7</accession>
<dbReference type="Pfam" id="PF18133">
    <property type="entry name" value="HydF_tetramer"/>
    <property type="match status" value="1"/>
</dbReference>
<dbReference type="InterPro" id="IPR041606">
    <property type="entry name" value="HydF_dimer"/>
</dbReference>
<proteinExistence type="evidence at protein level"/>
<dbReference type="HOGENOM" id="CLU_042017_0_0_0"/>
<dbReference type="Gene3D" id="3.40.50.300">
    <property type="entry name" value="P-loop containing nucleotide triphosphate hydrolases"/>
    <property type="match status" value="1"/>
</dbReference>
<dbReference type="STRING" id="309803.CTN_0227"/>
<feature type="domain" description="Hydrogen maturase F tetramerization" evidence="3">
    <location>
        <begin position="314"/>
        <end position="432"/>
    </location>
</feature>
<protein>
    <submittedName>
        <fullName evidence="4">Small GTP-binding protein</fullName>
    </submittedName>
</protein>
<dbReference type="Pfam" id="PF18128">
    <property type="entry name" value="HydF_dimer"/>
    <property type="match status" value="1"/>
</dbReference>
<dbReference type="GO" id="GO:0005525">
    <property type="term" value="F:GTP binding"/>
    <property type="evidence" value="ECO:0007669"/>
    <property type="project" value="InterPro"/>
</dbReference>
<dbReference type="InterPro" id="IPR027417">
    <property type="entry name" value="P-loop_NTPase"/>
</dbReference>
<feature type="disulfide bond" evidence="6">
    <location>
        <position position="337"/>
    </location>
</feature>
<feature type="domain" description="G" evidence="1">
    <location>
        <begin position="47"/>
        <end position="159"/>
    </location>
</feature>
<dbReference type="FunFam" id="3.40.50.11420:FF:000001">
    <property type="entry name" value="Hydrogenase maturation GTPase HydF"/>
    <property type="match status" value="1"/>
</dbReference>
<dbReference type="InterPro" id="IPR040644">
    <property type="entry name" value="HydF_tetramer"/>
</dbReference>
<dbReference type="InterPro" id="IPR005225">
    <property type="entry name" value="Small_GTP-bd"/>
</dbReference>
<dbReference type="FunFam" id="3.40.50.300:FF:002325">
    <property type="entry name" value="Hydrogenase maturation GTPase HydF"/>
    <property type="match status" value="1"/>
</dbReference>
<dbReference type="SUPFAM" id="SSF52540">
    <property type="entry name" value="P-loop containing nucleoside triphosphate hydrolases"/>
    <property type="match status" value="1"/>
</dbReference>
<keyword evidence="6" id="KW-0002">3D-structure</keyword>
<keyword evidence="5" id="KW-1185">Reference proteome</keyword>
<feature type="domain" description="Hydrogen maturase F dimerization" evidence="2">
    <location>
        <begin position="213"/>
        <end position="310"/>
    </location>
</feature>
<dbReference type="SMR" id="B9KBK7"/>
<dbReference type="Gene3D" id="3.40.50.11420">
    <property type="match status" value="1"/>
</dbReference>
<evidence type="ECO:0000259" key="1">
    <source>
        <dbReference type="Pfam" id="PF01926"/>
    </source>
</evidence>
<dbReference type="GO" id="GO:0030488">
    <property type="term" value="P:tRNA methylation"/>
    <property type="evidence" value="ECO:0007669"/>
    <property type="project" value="TreeGrafter"/>
</dbReference>
<dbReference type="eggNOG" id="COG0486">
    <property type="taxonomic scope" value="Bacteria"/>
</dbReference>
<dbReference type="PANTHER" id="PTHR42714:SF6">
    <property type="entry name" value="TRANSLATION INITIATION FACTOR IF-2"/>
    <property type="match status" value="1"/>
</dbReference>
<dbReference type="Proteomes" id="UP000000445">
    <property type="component" value="Chromosome"/>
</dbReference>
<evidence type="ECO:0000313" key="5">
    <source>
        <dbReference type="Proteomes" id="UP000000445"/>
    </source>
</evidence>
<evidence type="ECO:0007829" key="6">
    <source>
        <dbReference type="PDB" id="3QQ5"/>
    </source>
</evidence>
<dbReference type="NCBIfam" id="TIGR00231">
    <property type="entry name" value="small_GTP"/>
    <property type="match status" value="1"/>
</dbReference>
<dbReference type="EMBL" id="CP000916">
    <property type="protein sequence ID" value="ACM22403.1"/>
    <property type="molecule type" value="Genomic_DNA"/>
</dbReference>
<dbReference type="NCBIfam" id="TIGR03918">
    <property type="entry name" value="GTP_HydF"/>
    <property type="match status" value="1"/>
</dbReference>
<evidence type="ECO:0000259" key="3">
    <source>
        <dbReference type="Pfam" id="PF18133"/>
    </source>
</evidence>
<dbReference type="CDD" id="cd00880">
    <property type="entry name" value="Era_like"/>
    <property type="match status" value="1"/>
</dbReference>
<dbReference type="Gene3D" id="3.40.50.11410">
    <property type="match status" value="1"/>
</dbReference>
<dbReference type="GO" id="GO:0002098">
    <property type="term" value="P:tRNA wobble uridine modification"/>
    <property type="evidence" value="ECO:0007669"/>
    <property type="project" value="TreeGrafter"/>
</dbReference>
<organism evidence="4 5">
    <name type="scientific">Thermotoga neapolitana (strain ATCC 49049 / DSM 4359 / NBRC 107923 / NS-E)</name>
    <dbReference type="NCBI Taxonomy" id="309803"/>
    <lineage>
        <taxon>Bacteria</taxon>
        <taxon>Thermotogati</taxon>
        <taxon>Thermotogota</taxon>
        <taxon>Thermotogae</taxon>
        <taxon>Thermotogales</taxon>
        <taxon>Thermotogaceae</taxon>
        <taxon>Thermotoga</taxon>
    </lineage>
</organism>